<feature type="compositionally biased region" description="Basic residues" evidence="1">
    <location>
        <begin position="1"/>
        <end position="14"/>
    </location>
</feature>
<dbReference type="Proteomes" id="UP000284706">
    <property type="component" value="Unassembled WGS sequence"/>
</dbReference>
<evidence type="ECO:0000313" key="3">
    <source>
        <dbReference type="Proteomes" id="UP000284706"/>
    </source>
</evidence>
<keyword evidence="3" id="KW-1185">Reference proteome</keyword>
<protein>
    <submittedName>
        <fullName evidence="2">Uncharacterized protein</fullName>
    </submittedName>
</protein>
<gene>
    <name evidence="2" type="ORF">CVT26_000884</name>
</gene>
<name>A0A409WVY5_9AGAR</name>
<accession>A0A409WVY5</accession>
<feature type="non-terminal residue" evidence="2">
    <location>
        <position position="1"/>
    </location>
</feature>
<sequence length="170" mass="19232">ESLKRLKHPRRPRPHPIPDHAPQSPHLDPRTQSIQTESLQPLVQITERLDVQIRSVVLHPVDLRLKPGISWHRVLYIELEALDSEVNLAFAPPFVSLPLVYPIREPAAERFSNYQAQNFCVVEPGIPKCVQALGMGGHVHHSSSWRKIPSSHDDSPHPVYAICEPSALDR</sequence>
<dbReference type="AlphaFoldDB" id="A0A409WVY5"/>
<dbReference type="EMBL" id="NHYE01004716">
    <property type="protein sequence ID" value="PPQ82683.1"/>
    <property type="molecule type" value="Genomic_DNA"/>
</dbReference>
<comment type="caution">
    <text evidence="2">The sequence shown here is derived from an EMBL/GenBank/DDBJ whole genome shotgun (WGS) entry which is preliminary data.</text>
</comment>
<evidence type="ECO:0000256" key="1">
    <source>
        <dbReference type="SAM" id="MobiDB-lite"/>
    </source>
</evidence>
<evidence type="ECO:0000313" key="2">
    <source>
        <dbReference type="EMBL" id="PPQ82683.1"/>
    </source>
</evidence>
<proteinExistence type="predicted"/>
<organism evidence="2 3">
    <name type="scientific">Gymnopilus dilepis</name>
    <dbReference type="NCBI Taxonomy" id="231916"/>
    <lineage>
        <taxon>Eukaryota</taxon>
        <taxon>Fungi</taxon>
        <taxon>Dikarya</taxon>
        <taxon>Basidiomycota</taxon>
        <taxon>Agaricomycotina</taxon>
        <taxon>Agaricomycetes</taxon>
        <taxon>Agaricomycetidae</taxon>
        <taxon>Agaricales</taxon>
        <taxon>Agaricineae</taxon>
        <taxon>Hymenogastraceae</taxon>
        <taxon>Gymnopilus</taxon>
    </lineage>
</organism>
<feature type="region of interest" description="Disordered" evidence="1">
    <location>
        <begin position="1"/>
        <end position="30"/>
    </location>
</feature>
<reference evidence="2 3" key="1">
    <citation type="journal article" date="2018" name="Evol. Lett.">
        <title>Horizontal gene cluster transfer increased hallucinogenic mushroom diversity.</title>
        <authorList>
            <person name="Reynolds H.T."/>
            <person name="Vijayakumar V."/>
            <person name="Gluck-Thaler E."/>
            <person name="Korotkin H.B."/>
            <person name="Matheny P.B."/>
            <person name="Slot J.C."/>
        </authorList>
    </citation>
    <scope>NUCLEOTIDE SEQUENCE [LARGE SCALE GENOMIC DNA]</scope>
    <source>
        <strain evidence="2 3">SRW20</strain>
    </source>
</reference>
<dbReference type="InParanoid" id="A0A409WVY5"/>